<keyword evidence="3" id="KW-1185">Reference proteome</keyword>
<dbReference type="InParanoid" id="A0A078A051"/>
<evidence type="ECO:0000313" key="3">
    <source>
        <dbReference type="Proteomes" id="UP000039865"/>
    </source>
</evidence>
<reference evidence="2 3" key="1">
    <citation type="submission" date="2014-06" db="EMBL/GenBank/DDBJ databases">
        <authorList>
            <person name="Swart Estienne"/>
        </authorList>
    </citation>
    <scope>NUCLEOTIDE SEQUENCE [LARGE SCALE GENOMIC DNA]</scope>
    <source>
        <strain evidence="2 3">130c</strain>
    </source>
</reference>
<sequence length="222" mass="26899">MKSELLEHDYFDTEILFHGQVNPRTDDHLREHRDLLSQQEVDDIKSQLKEEFKDHSPNESRYCLMEIQPGFKDEIDSKINLLRYIKLPMMLLMPSISLYHLAVFDIYWYSQPLFNLFIMYTGIKCFKQIQRTRNTLIRIEYLVHDDKIVVQYIHPLKHKVIEEIYDTQDIEKMPRQIFSKDVGFINLKTGKHYITENIGMWHDRQFFNSIIHQKPIVIRKKR</sequence>
<gene>
    <name evidence="2" type="primary">Contig14554.g15508</name>
    <name evidence="2" type="ORF">STYLEM_4556</name>
</gene>
<accession>A0A078A051</accession>
<dbReference type="EMBL" id="CCKQ01004409">
    <property type="protein sequence ID" value="CDW75566.1"/>
    <property type="molecule type" value="Genomic_DNA"/>
</dbReference>
<name>A0A078A051_STYLE</name>
<keyword evidence="1" id="KW-0472">Membrane</keyword>
<evidence type="ECO:0008006" key="4">
    <source>
        <dbReference type="Google" id="ProtNLM"/>
    </source>
</evidence>
<evidence type="ECO:0000256" key="1">
    <source>
        <dbReference type="SAM" id="Phobius"/>
    </source>
</evidence>
<proteinExistence type="predicted"/>
<protein>
    <recommendedName>
        <fullName evidence="4">Transmembrane protein</fullName>
    </recommendedName>
</protein>
<evidence type="ECO:0000313" key="2">
    <source>
        <dbReference type="EMBL" id="CDW75566.1"/>
    </source>
</evidence>
<dbReference type="AlphaFoldDB" id="A0A078A051"/>
<keyword evidence="1" id="KW-1133">Transmembrane helix</keyword>
<dbReference type="Proteomes" id="UP000039865">
    <property type="component" value="Unassembled WGS sequence"/>
</dbReference>
<feature type="transmembrane region" description="Helical" evidence="1">
    <location>
        <begin position="106"/>
        <end position="123"/>
    </location>
</feature>
<organism evidence="2 3">
    <name type="scientific">Stylonychia lemnae</name>
    <name type="common">Ciliate</name>
    <dbReference type="NCBI Taxonomy" id="5949"/>
    <lineage>
        <taxon>Eukaryota</taxon>
        <taxon>Sar</taxon>
        <taxon>Alveolata</taxon>
        <taxon>Ciliophora</taxon>
        <taxon>Intramacronucleata</taxon>
        <taxon>Spirotrichea</taxon>
        <taxon>Stichotrichia</taxon>
        <taxon>Sporadotrichida</taxon>
        <taxon>Oxytrichidae</taxon>
        <taxon>Stylonychinae</taxon>
        <taxon>Stylonychia</taxon>
    </lineage>
</organism>
<keyword evidence="1" id="KW-0812">Transmembrane</keyword>